<keyword evidence="5" id="KW-0645">Protease</keyword>
<dbReference type="AlphaFoldDB" id="A0A542YMH1"/>
<feature type="domain" description="LD-carboxypeptidase C-terminal" evidence="4">
    <location>
        <begin position="210"/>
        <end position="341"/>
    </location>
</feature>
<feature type="domain" description="LD-carboxypeptidase N-terminal" evidence="3">
    <location>
        <begin position="23"/>
        <end position="137"/>
    </location>
</feature>
<dbReference type="InterPro" id="IPR029062">
    <property type="entry name" value="Class_I_gatase-like"/>
</dbReference>
<evidence type="ECO:0000313" key="5">
    <source>
        <dbReference type="EMBL" id="TQL49282.1"/>
    </source>
</evidence>
<dbReference type="InterPro" id="IPR040449">
    <property type="entry name" value="Peptidase_S66_N"/>
</dbReference>
<dbReference type="PANTHER" id="PTHR30237:SF4">
    <property type="entry name" value="LD-CARBOXYPEPTIDASE C-TERMINAL DOMAIN-CONTAINING PROTEIN"/>
    <property type="match status" value="1"/>
</dbReference>
<evidence type="ECO:0000259" key="4">
    <source>
        <dbReference type="Pfam" id="PF17676"/>
    </source>
</evidence>
<comment type="caution">
    <text evidence="5">The sequence shown here is derived from an EMBL/GenBank/DDBJ whole genome shotgun (WGS) entry which is preliminary data.</text>
</comment>
<comment type="similarity">
    <text evidence="1">Belongs to the peptidase S66 family.</text>
</comment>
<organism evidence="5 6">
    <name type="scientific">Ornithinicoccus hortensis</name>
    <dbReference type="NCBI Taxonomy" id="82346"/>
    <lineage>
        <taxon>Bacteria</taxon>
        <taxon>Bacillati</taxon>
        <taxon>Actinomycetota</taxon>
        <taxon>Actinomycetes</taxon>
        <taxon>Micrococcales</taxon>
        <taxon>Intrasporangiaceae</taxon>
        <taxon>Ornithinicoccus</taxon>
    </lineage>
</organism>
<keyword evidence="5" id="KW-0121">Carboxypeptidase</keyword>
<dbReference type="Gene3D" id="3.50.30.60">
    <property type="entry name" value="LD-carboxypeptidase A C-terminal domain-like"/>
    <property type="match status" value="1"/>
</dbReference>
<reference evidence="5 6" key="1">
    <citation type="submission" date="2019-06" db="EMBL/GenBank/DDBJ databases">
        <title>Sequencing the genomes of 1000 actinobacteria strains.</title>
        <authorList>
            <person name="Klenk H.-P."/>
        </authorList>
    </citation>
    <scope>NUCLEOTIDE SEQUENCE [LARGE SCALE GENOMIC DNA]</scope>
    <source>
        <strain evidence="5 6">DSM 12335</strain>
    </source>
</reference>
<dbReference type="EMBL" id="VFOP01000001">
    <property type="protein sequence ID" value="TQL49282.1"/>
    <property type="molecule type" value="Genomic_DNA"/>
</dbReference>
<sequence>MGATGTMNDAWLTLREVRAGDRVAVLSPSWAAPAHYPQVHEQAMDRLRERLGLEPVEFPTTRRTTTPRERAADVNAAFADPSIRAILSTIGGDDQITMTPYLDARPVRADPKPFLGFSDNTNLLSWLAYHRVPAVHGGSTQISIGPGPAPHPLHLDSLRLALSGGDHVLEVPTQISEVGHRWDHPRALTDRPESYPAEPWSWAGPSRAVTGRLWGGCLEILSWVLAVGRFVRPVEEYQGGVLLLETSEELPSPHEVYRMLRLLGERGLLAAFDALVWGRPIVDDERMVPDPVVASRARAAYREQVLRAVAEYHEDMVVVQDVDCGHTLPQHLLPFGEQITVDGVNQRVTAHFRRAPRP</sequence>
<dbReference type="GO" id="GO:0004180">
    <property type="term" value="F:carboxypeptidase activity"/>
    <property type="evidence" value="ECO:0007669"/>
    <property type="project" value="UniProtKB-KW"/>
</dbReference>
<keyword evidence="2" id="KW-0378">Hydrolase</keyword>
<dbReference type="Gene3D" id="3.40.50.10740">
    <property type="entry name" value="Class I glutamine amidotransferase-like"/>
    <property type="match status" value="1"/>
</dbReference>
<dbReference type="PANTHER" id="PTHR30237">
    <property type="entry name" value="MURAMOYLTETRAPEPTIDE CARBOXYPEPTIDASE"/>
    <property type="match status" value="1"/>
</dbReference>
<evidence type="ECO:0000256" key="2">
    <source>
        <dbReference type="ARBA" id="ARBA00022801"/>
    </source>
</evidence>
<evidence type="ECO:0000313" key="6">
    <source>
        <dbReference type="Proteomes" id="UP000319516"/>
    </source>
</evidence>
<dbReference type="Proteomes" id="UP000319516">
    <property type="component" value="Unassembled WGS sequence"/>
</dbReference>
<protein>
    <submittedName>
        <fullName evidence="5">Muramoyltetrapeptide carboxypeptidase LdcA involved in peptidoglycan recycling</fullName>
    </submittedName>
</protein>
<dbReference type="Pfam" id="PF02016">
    <property type="entry name" value="Peptidase_S66"/>
    <property type="match status" value="1"/>
</dbReference>
<keyword evidence="6" id="KW-1185">Reference proteome</keyword>
<dbReference type="SUPFAM" id="SSF52317">
    <property type="entry name" value="Class I glutamine amidotransferase-like"/>
    <property type="match status" value="1"/>
</dbReference>
<evidence type="ECO:0000259" key="3">
    <source>
        <dbReference type="Pfam" id="PF02016"/>
    </source>
</evidence>
<dbReference type="Pfam" id="PF17676">
    <property type="entry name" value="Peptidase_S66C"/>
    <property type="match status" value="1"/>
</dbReference>
<dbReference type="InterPro" id="IPR040921">
    <property type="entry name" value="Peptidase_S66C"/>
</dbReference>
<accession>A0A542YMH1</accession>
<dbReference type="InterPro" id="IPR003507">
    <property type="entry name" value="S66_fam"/>
</dbReference>
<dbReference type="InterPro" id="IPR027461">
    <property type="entry name" value="Carboxypeptidase_A_C_sf"/>
</dbReference>
<proteinExistence type="inferred from homology"/>
<dbReference type="InterPro" id="IPR027478">
    <property type="entry name" value="LdcA_N"/>
</dbReference>
<dbReference type="SUPFAM" id="SSF141986">
    <property type="entry name" value="LD-carboxypeptidase A C-terminal domain-like"/>
    <property type="match status" value="1"/>
</dbReference>
<dbReference type="RefSeq" id="WP_342354700.1">
    <property type="nucleotide sequence ID" value="NZ_VFOP01000001.1"/>
</dbReference>
<evidence type="ECO:0000256" key="1">
    <source>
        <dbReference type="ARBA" id="ARBA00010233"/>
    </source>
</evidence>
<name>A0A542YMH1_9MICO</name>
<gene>
    <name evidence="5" type="ORF">FB467_0347</name>
</gene>